<dbReference type="Gramene" id="ABP00830">
    <property type="protein sequence ID" value="ABP00830"/>
    <property type="gene ID" value="OSTLU_29411"/>
</dbReference>
<dbReference type="InterPro" id="IPR022796">
    <property type="entry name" value="Chloroa_b-bind"/>
</dbReference>
<dbReference type="GO" id="GO:0016168">
    <property type="term" value="F:chlorophyll binding"/>
    <property type="evidence" value="ECO:0007669"/>
    <property type="project" value="UniProtKB-KW"/>
</dbReference>
<reference evidence="9 10" key="1">
    <citation type="journal article" date="2007" name="Proc. Natl. Acad. Sci. U.S.A.">
        <title>The tiny eukaryote Ostreococcus provides genomic insights into the paradox of plankton speciation.</title>
        <authorList>
            <person name="Palenik B."/>
            <person name="Grimwood J."/>
            <person name="Aerts A."/>
            <person name="Rouze P."/>
            <person name="Salamov A."/>
            <person name="Putnam N."/>
            <person name="Dupont C."/>
            <person name="Jorgensen R."/>
            <person name="Derelle E."/>
            <person name="Rombauts S."/>
            <person name="Zhou K."/>
            <person name="Otillar R."/>
            <person name="Merchant S.S."/>
            <person name="Podell S."/>
            <person name="Gaasterland T."/>
            <person name="Napoli C."/>
            <person name="Gendler K."/>
            <person name="Manuell A."/>
            <person name="Tai V."/>
            <person name="Vallon O."/>
            <person name="Piganeau G."/>
            <person name="Jancek S."/>
            <person name="Heijde M."/>
            <person name="Jabbari K."/>
            <person name="Bowler C."/>
            <person name="Lohr M."/>
            <person name="Robbens S."/>
            <person name="Werner G."/>
            <person name="Dubchak I."/>
            <person name="Pazour G.J."/>
            <person name="Ren Q."/>
            <person name="Paulsen I."/>
            <person name="Delwiche C."/>
            <person name="Schmutz J."/>
            <person name="Rokhsar D."/>
            <person name="Van de Peer Y."/>
            <person name="Moreau H."/>
            <person name="Grigoriev I.V."/>
        </authorList>
    </citation>
    <scope>NUCLEOTIDE SEQUENCE [LARGE SCALE GENOMIC DNA]</scope>
    <source>
        <strain evidence="9 10">CCE9901</strain>
    </source>
</reference>
<feature type="binding site" evidence="6">
    <location>
        <position position="276"/>
    </location>
    <ligand>
        <name>chlorophyll a</name>
        <dbReference type="ChEBI" id="CHEBI:58416"/>
        <label>1</label>
    </ligand>
</feature>
<dbReference type="EMBL" id="CP000600">
    <property type="protein sequence ID" value="ABP00830.1"/>
    <property type="molecule type" value="Genomic_DNA"/>
</dbReference>
<feature type="binding site" evidence="6">
    <location>
        <position position="198"/>
    </location>
    <ligand>
        <name>chlorophyll a</name>
        <dbReference type="ChEBI" id="CHEBI:58416"/>
        <label>1</label>
    </ligand>
</feature>
<evidence type="ECO:0000256" key="5">
    <source>
        <dbReference type="ARBA" id="ARBA00022991"/>
    </source>
</evidence>
<feature type="binding site" description="axial binding residue" evidence="6">
    <location>
        <position position="110"/>
    </location>
    <ligand>
        <name>chlorophyll b</name>
        <dbReference type="ChEBI" id="CHEBI:61721"/>
        <label>1</label>
    </ligand>
    <ligandPart>
        <name>Mg</name>
        <dbReference type="ChEBI" id="CHEBI:25107"/>
    </ligandPart>
</feature>
<keyword evidence="3 7" id="KW-0602">Photosynthesis</keyword>
<dbReference type="OMA" id="EALAKWY"/>
<dbReference type="Gene3D" id="1.10.3460.10">
    <property type="entry name" value="Chlorophyll a/b binding protein domain"/>
    <property type="match status" value="1"/>
</dbReference>
<feature type="binding site" evidence="6">
    <location>
        <position position="153"/>
    </location>
    <ligand>
        <name>chlorophyll a</name>
        <dbReference type="ChEBI" id="CHEBI:58416"/>
        <label>1</label>
    </ligand>
</feature>
<dbReference type="GO" id="GO:0009783">
    <property type="term" value="C:photosystem II antenna complex"/>
    <property type="evidence" value="ECO:0007669"/>
    <property type="project" value="EnsemblPlants"/>
</dbReference>
<evidence type="ECO:0000256" key="2">
    <source>
        <dbReference type="ARBA" id="ARBA00022528"/>
    </source>
</evidence>
<feature type="region of interest" description="Disordered" evidence="8">
    <location>
        <begin position="1"/>
        <end position="90"/>
    </location>
</feature>
<feature type="binding site" description="axial binding residue" evidence="6">
    <location>
        <position position="217"/>
    </location>
    <ligand>
        <name>chlorophyll a</name>
        <dbReference type="ChEBI" id="CHEBI:58416"/>
        <label>3</label>
    </ligand>
    <ligandPart>
        <name>Mg</name>
        <dbReference type="ChEBI" id="CHEBI:25107"/>
    </ligandPart>
</feature>
<dbReference type="GO" id="GO:0010196">
    <property type="term" value="P:nonphotochemical quenching"/>
    <property type="evidence" value="ECO:0007669"/>
    <property type="project" value="EnsemblPlants"/>
</dbReference>
<dbReference type="PANTHER" id="PTHR21649">
    <property type="entry name" value="CHLOROPHYLL A/B BINDING PROTEIN"/>
    <property type="match status" value="1"/>
</dbReference>
<dbReference type="GO" id="GO:0009517">
    <property type="term" value="C:PSII associated light-harvesting complex II"/>
    <property type="evidence" value="ECO:0007669"/>
    <property type="project" value="EnsemblPlants"/>
</dbReference>
<name>A4SAX4_OSTLU</name>
<dbReference type="HOGENOM" id="CLU_057943_2_2_1"/>
<keyword evidence="5 7" id="KW-0157">Chromophore</keyword>
<accession>A4SAX4</accession>
<proteinExistence type="inferred from homology"/>
<keyword evidence="7" id="KW-0793">Thylakoid</keyword>
<dbReference type="InterPro" id="IPR001344">
    <property type="entry name" value="Chloro_AB-bd_pln"/>
</dbReference>
<feature type="compositionally biased region" description="Basic residues" evidence="8">
    <location>
        <begin position="56"/>
        <end position="89"/>
    </location>
</feature>
<comment type="function">
    <text evidence="7">The light-harvesting complex (LHC) functions as a light receptor, it captures and delivers excitation energy to photosystems with which it is closely associated.</text>
</comment>
<keyword evidence="10" id="KW-1185">Reference proteome</keyword>
<dbReference type="Proteomes" id="UP000001568">
    <property type="component" value="Chromosome 20"/>
</dbReference>
<dbReference type="GO" id="GO:0010207">
    <property type="term" value="P:photosystem II assembly"/>
    <property type="evidence" value="ECO:0007669"/>
    <property type="project" value="EnsemblPlants"/>
</dbReference>
<dbReference type="GO" id="GO:0019904">
    <property type="term" value="F:protein domain specific binding"/>
    <property type="evidence" value="ECO:0007669"/>
    <property type="project" value="EnsemblPlants"/>
</dbReference>
<feature type="binding site" evidence="6">
    <location>
        <position position="270"/>
    </location>
    <ligand>
        <name>chlorophyll a</name>
        <dbReference type="ChEBI" id="CHEBI:58416"/>
        <label>1</label>
    </ligand>
</feature>
<dbReference type="eggNOG" id="ENOG502QV5A">
    <property type="taxonomic scope" value="Eukaryota"/>
</dbReference>
<dbReference type="SUPFAM" id="SSF103511">
    <property type="entry name" value="Chlorophyll a-b binding protein"/>
    <property type="match status" value="1"/>
</dbReference>
<dbReference type="AlphaFoldDB" id="A4SAX4"/>
<dbReference type="GeneID" id="5006571"/>
<evidence type="ECO:0000256" key="3">
    <source>
        <dbReference type="ARBA" id="ARBA00022531"/>
    </source>
</evidence>
<feature type="binding site" evidence="6">
    <location>
        <position position="271"/>
    </location>
    <ligand>
        <name>chlorophyll a</name>
        <dbReference type="ChEBI" id="CHEBI:58416"/>
        <label>1</label>
    </ligand>
</feature>
<keyword evidence="1 6" id="KW-0148">Chlorophyll</keyword>
<dbReference type="STRING" id="436017.A4SAX4"/>
<organism evidence="9 10">
    <name type="scientific">Ostreococcus lucimarinus (strain CCE9901)</name>
    <dbReference type="NCBI Taxonomy" id="436017"/>
    <lineage>
        <taxon>Eukaryota</taxon>
        <taxon>Viridiplantae</taxon>
        <taxon>Chlorophyta</taxon>
        <taxon>Mamiellophyceae</taxon>
        <taxon>Mamiellales</taxon>
        <taxon>Bathycoccaceae</taxon>
        <taxon>Ostreococcus</taxon>
    </lineage>
</organism>
<evidence type="ECO:0000313" key="9">
    <source>
        <dbReference type="EMBL" id="ABP00830.1"/>
    </source>
</evidence>
<feature type="binding site" evidence="6">
    <location>
        <position position="303"/>
    </location>
    <ligand>
        <name>chlorophyll a</name>
        <dbReference type="ChEBI" id="CHEBI:58416"/>
        <label>1</label>
    </ligand>
</feature>
<evidence type="ECO:0000256" key="7">
    <source>
        <dbReference type="RuleBase" id="RU363080"/>
    </source>
</evidence>
<dbReference type="KEGG" id="olu:OSTLU_29411"/>
<dbReference type="Pfam" id="PF00504">
    <property type="entry name" value="Chloroa_b-bind"/>
    <property type="match status" value="1"/>
</dbReference>
<comment type="subcellular location">
    <subcellularLocation>
        <location evidence="7">Plastid</location>
        <location evidence="7">Chloroplast thylakoid membrane</location>
    </subcellularLocation>
</comment>
<evidence type="ECO:0000256" key="1">
    <source>
        <dbReference type="ARBA" id="ARBA00022494"/>
    </source>
</evidence>
<dbReference type="GO" id="GO:0009765">
    <property type="term" value="P:photosynthesis, light harvesting"/>
    <property type="evidence" value="ECO:0007669"/>
    <property type="project" value="InterPro"/>
</dbReference>
<gene>
    <name evidence="9" type="primary">lhcb5</name>
    <name evidence="9" type="ORF">OSTLU_29411</name>
</gene>
<keyword evidence="7" id="KW-0604">Photosystem II</keyword>
<evidence type="ECO:0000256" key="6">
    <source>
        <dbReference type="PIRSR" id="PIRSR601344-1"/>
    </source>
</evidence>
<comment type="similarity">
    <text evidence="7">Belongs to the light-harvesting chlorophyll a/b-binding (LHC) protein family.</text>
</comment>
<keyword evidence="7" id="KW-0603">Photosystem I</keyword>
<protein>
    <recommendedName>
        <fullName evidence="7">Chlorophyll a-b binding protein, chloroplastic</fullName>
    </recommendedName>
</protein>
<keyword evidence="2 7" id="KW-0150">Chloroplast</keyword>
<feature type="compositionally biased region" description="Low complexity" evidence="8">
    <location>
        <begin position="1"/>
        <end position="24"/>
    </location>
</feature>
<dbReference type="GO" id="GO:0003729">
    <property type="term" value="F:mRNA binding"/>
    <property type="evidence" value="ECO:0007669"/>
    <property type="project" value="EnsemblPlants"/>
</dbReference>
<keyword evidence="4 7" id="KW-0934">Plastid</keyword>
<feature type="binding site" evidence="6">
    <location>
        <position position="288"/>
    </location>
    <ligand>
        <name>chlorophyll a</name>
        <dbReference type="ChEBI" id="CHEBI:58416"/>
        <label>1</label>
    </ligand>
</feature>
<feature type="binding site" description="axial binding residue" evidence="6">
    <location>
        <position position="158"/>
    </location>
    <ligand>
        <name>chlorophyll b</name>
        <dbReference type="ChEBI" id="CHEBI:61721"/>
        <label>1</label>
    </ligand>
    <ligandPart>
        <name>Mg</name>
        <dbReference type="ChEBI" id="CHEBI:25107"/>
    </ligandPart>
</feature>
<evidence type="ECO:0000256" key="8">
    <source>
        <dbReference type="SAM" id="MobiDB-lite"/>
    </source>
</evidence>
<dbReference type="RefSeq" id="XP_001422513.1">
    <property type="nucleotide sequence ID" value="XM_001422476.1"/>
</dbReference>
<feature type="binding site" evidence="6">
    <location>
        <position position="274"/>
    </location>
    <ligand>
        <name>chlorophyll a</name>
        <dbReference type="ChEBI" id="CHEBI:58416"/>
        <label>1</label>
    </ligand>
</feature>
<dbReference type="OrthoDB" id="423598at2759"/>
<evidence type="ECO:0000313" key="10">
    <source>
        <dbReference type="Proteomes" id="UP000001568"/>
    </source>
</evidence>
<sequence>MQVNALLKKAAPAPAKTAKAPAKTQIKKAPAKKASPSLPSLPNPFGGAAPKASAKTVKKAAPAKKAVAKKAPVKKAPVKKKAPVAKKAAKSPTAAKEALAKWYGPDRKLYLPGGLLTKADLPSYLDGTLAGDYGFDPLGLGADGAIKQYRVAEVIHARWAMLAIPGVVIPEALGLPGGVWTETGKVFLDGETGRPFFLENPIVFAAVQVALMAGVEQFRSSGEGPAGFVPFKGKFDESAFKGLDPINPGGPLDFFNVASNPQDLALLKVKEIKNGRLAMIAMLGVFVQGLTTGEGPAANWGKHVADPFGYNFVTLQAVDRTPVL</sequence>
<evidence type="ECO:0000256" key="4">
    <source>
        <dbReference type="ARBA" id="ARBA00022640"/>
    </source>
</evidence>
<dbReference type="GO" id="GO:0009522">
    <property type="term" value="C:photosystem I"/>
    <property type="evidence" value="ECO:0007669"/>
    <property type="project" value="UniProtKB-KW"/>
</dbReference>
<feature type="binding site" description="axial binding residue" evidence="6">
    <location>
        <position position="156"/>
    </location>
    <ligand>
        <name>chlorophyll b</name>
        <dbReference type="ChEBI" id="CHEBI:61721"/>
        <label>2</label>
    </ligand>
    <ligandPart>
        <name>Mg</name>
        <dbReference type="ChEBI" id="CHEBI:25107"/>
    </ligandPart>
</feature>